<dbReference type="OrthoDB" id="103454at2759"/>
<sequence>MFVPKAAISSAASLRNPRRRQRTSSDESVKPPNAKRQRSSLRRGSSELLSERQTEQHEPGDRPTSVAPHGIDPIAADNAIFQENIPIRGSKKPERRVESDGTIALSKTQFYNVLQLPALPDQIRGLQSASFKCFFGSNSYALAMTHSHAIIWPYSVAASSPSPADVFALSLPESCREPSGPVPLGVLLSTATAGVPGLIIITPDTGKIVYWETVSSAASLGLARQKQKGIQGCIPNLLSGENVRDIVSGEPSGVIVTFSSGRVAHITVRDPQGKPTVTVNFLQNSSARVGFFGGLKNVLSGGFSRKDLVAVRAGESHQRGQRDIIIATASGLFEIWDTHWNNGSILKKQFNTSDDLCSYLGPAFLNGAGDPSFKILDFSLTPTECNDRGLQANASEPSWYISLLVAPSEISSQSISLVRISLAEKVHILSAHSVDLHGIPTGLSSKPKLFLPRPGDTAFIVMDHSVVLLSLVSIKDQPSQQQQLHLFQDSINFRTGKAYEILGSGFEDRSNENSYPACIIMVRDFGIIRVTALPRQTTDSYAEDVRITAKHKIEQAIFYGTMLGNPLNLINKNSLDFPVEDVEQAASEICRELLQSTTKFIPTTAISLDQNLRSRAKALDDLAYLLMQQNKPLNQQTWWELLWGAEKLAAQRAMWKIEENSRKSKGKGQTFLAHIINSMSDKFKTQVEKQDGDVDPVRTWFLYDTHRMEHIVPWIFNAIKPQKGHSTRQGRRMSEQILEASEISLAVLETAFRYRDEHAGRYGIRDGYLEDGVLVTSYKDLPEFWTSQGISYAETGHLLDLELDSCRAWIQQPISVTEAPESLTVKKIAGNSARQLHVLGQMHCERVRWLSAQDDPKLVDEGIATEQAHVKRRKWQLFKLAGIGRLEDAVTLAERFRDMSALVELIIELQDQTKGEFSAHDNLSGLPDAINCDSEHLSQKISLYFEKFGESWADAFFTRQISMRQSGILFAMRKFQPFVTQFLRKDAAYLRLGWINDVIGENDYNAAAQSLEKLAIGGESDLWSHRVQLSLAKLAKLAMLEETSAPSDSTFHNDIRHLEDLSELDAVQEVIYAYISPALQGAIDQKAEIDLAIDQFGKWIAEDRPSLHEMLRETLTRVVTRQIIDADQLIDLLTLMDSGEASEHGQNELSGKEFYLALRVIRLEASAQQDSPDHIALQKLVWRRCMIKDDWLATGKAAEKMDRDFGTSLYDTALSRTLSLCLRDRLNEDTNYASLYIPSSPHDVYLSGSDSELLSARFRPEQRTRVLRDLERENTILHEHVDQGKLDFWFKNLLASAENASSPITSLALGYSSHNNQLGEQSPPQTEGSSTKARLSWL</sequence>
<dbReference type="GO" id="GO:0017056">
    <property type="term" value="F:structural constituent of nuclear pore"/>
    <property type="evidence" value="ECO:0007669"/>
    <property type="project" value="InterPro"/>
</dbReference>
<organism evidence="11 12">
    <name type="scientific">Aspergillus leporis</name>
    <dbReference type="NCBI Taxonomy" id="41062"/>
    <lineage>
        <taxon>Eukaryota</taxon>
        <taxon>Fungi</taxon>
        <taxon>Dikarya</taxon>
        <taxon>Ascomycota</taxon>
        <taxon>Pezizomycotina</taxon>
        <taxon>Eurotiomycetes</taxon>
        <taxon>Eurotiomycetidae</taxon>
        <taxon>Eurotiales</taxon>
        <taxon>Aspergillaceae</taxon>
        <taxon>Aspergillus</taxon>
        <taxon>Aspergillus subgen. Circumdati</taxon>
    </lineage>
</organism>
<keyword evidence="7" id="KW-0539">Nucleus</keyword>
<gene>
    <name evidence="11" type="ORF">BDV29DRAFT_90174</name>
</gene>
<evidence type="ECO:0000313" key="12">
    <source>
        <dbReference type="Proteomes" id="UP000326565"/>
    </source>
</evidence>
<proteinExistence type="inferred from homology"/>
<feature type="domain" description="Nucleoporin Nup133/Nup155-like C-terminal" evidence="9">
    <location>
        <begin position="641"/>
        <end position="1292"/>
    </location>
</feature>
<evidence type="ECO:0000256" key="5">
    <source>
        <dbReference type="ARBA" id="ARBA00022927"/>
    </source>
</evidence>
<accession>A0A5N5X9Y4</accession>
<dbReference type="GO" id="GO:0016973">
    <property type="term" value="P:poly(A)+ mRNA export from nucleus"/>
    <property type="evidence" value="ECO:0007669"/>
    <property type="project" value="TreeGrafter"/>
</dbReference>
<dbReference type="GO" id="GO:0006606">
    <property type="term" value="P:protein import into nucleus"/>
    <property type="evidence" value="ECO:0007669"/>
    <property type="project" value="TreeGrafter"/>
</dbReference>
<keyword evidence="12" id="KW-1185">Reference proteome</keyword>
<feature type="region of interest" description="Disordered" evidence="8">
    <location>
        <begin position="1315"/>
        <end position="1338"/>
    </location>
</feature>
<evidence type="ECO:0000256" key="2">
    <source>
        <dbReference type="ARBA" id="ARBA00005569"/>
    </source>
</evidence>
<dbReference type="Proteomes" id="UP000326565">
    <property type="component" value="Unassembled WGS sequence"/>
</dbReference>
<feature type="region of interest" description="Disordered" evidence="8">
    <location>
        <begin position="1"/>
        <end position="71"/>
    </location>
</feature>
<dbReference type="GO" id="GO:0031080">
    <property type="term" value="C:nuclear pore outer ring"/>
    <property type="evidence" value="ECO:0007669"/>
    <property type="project" value="TreeGrafter"/>
</dbReference>
<keyword evidence="6" id="KW-0811">Translocation</keyword>
<feature type="domain" description="Nucleoporin Nup133/Nup155-like N-terminal" evidence="10">
    <location>
        <begin position="107"/>
        <end position="529"/>
    </location>
</feature>
<keyword evidence="4" id="KW-0509">mRNA transport</keyword>
<dbReference type="GO" id="GO:0000972">
    <property type="term" value="P:transcription-dependent tethering of RNA polymerase II gene DNA at nuclear periphery"/>
    <property type="evidence" value="ECO:0007669"/>
    <property type="project" value="TreeGrafter"/>
</dbReference>
<evidence type="ECO:0000259" key="10">
    <source>
        <dbReference type="Pfam" id="PF08801"/>
    </source>
</evidence>
<dbReference type="PANTHER" id="PTHR13405:SF11">
    <property type="entry name" value="NUCLEAR PORE COMPLEX PROTEIN NUP133"/>
    <property type="match status" value="1"/>
</dbReference>
<protein>
    <submittedName>
        <fullName evidence="11">Non-repetitive/WGA-negative nucleoporin C-terminal-domain-containing protein</fullName>
    </submittedName>
</protein>
<dbReference type="Gene3D" id="2.130.10.10">
    <property type="entry name" value="YVTN repeat-like/Quinoprotein amine dehydrogenase"/>
    <property type="match status" value="1"/>
</dbReference>
<evidence type="ECO:0000256" key="6">
    <source>
        <dbReference type="ARBA" id="ARBA00023010"/>
    </source>
</evidence>
<dbReference type="Pfam" id="PF08801">
    <property type="entry name" value="Nucleoporin_N"/>
    <property type="match status" value="1"/>
</dbReference>
<reference evidence="11 12" key="1">
    <citation type="submission" date="2019-04" db="EMBL/GenBank/DDBJ databases">
        <title>Friends and foes A comparative genomics study of 23 Aspergillus species from section Flavi.</title>
        <authorList>
            <consortium name="DOE Joint Genome Institute"/>
            <person name="Kjaerbolling I."/>
            <person name="Vesth T."/>
            <person name="Frisvad J.C."/>
            <person name="Nybo J.L."/>
            <person name="Theobald S."/>
            <person name="Kildgaard S."/>
            <person name="Isbrandt T."/>
            <person name="Kuo A."/>
            <person name="Sato A."/>
            <person name="Lyhne E.K."/>
            <person name="Kogle M.E."/>
            <person name="Wiebenga A."/>
            <person name="Kun R.S."/>
            <person name="Lubbers R.J."/>
            <person name="Makela M.R."/>
            <person name="Barry K."/>
            <person name="Chovatia M."/>
            <person name="Clum A."/>
            <person name="Daum C."/>
            <person name="Haridas S."/>
            <person name="He G."/>
            <person name="LaButti K."/>
            <person name="Lipzen A."/>
            <person name="Mondo S."/>
            <person name="Riley R."/>
            <person name="Salamov A."/>
            <person name="Simmons B.A."/>
            <person name="Magnuson J.K."/>
            <person name="Henrissat B."/>
            <person name="Mortensen U.H."/>
            <person name="Larsen T.O."/>
            <person name="Devries R.P."/>
            <person name="Grigoriev I.V."/>
            <person name="Machida M."/>
            <person name="Baker S.E."/>
            <person name="Andersen M.R."/>
        </authorList>
    </citation>
    <scope>NUCLEOTIDE SEQUENCE [LARGE SCALE GENOMIC DNA]</scope>
    <source>
        <strain evidence="11 12">CBS 151.66</strain>
    </source>
</reference>
<evidence type="ECO:0000259" key="9">
    <source>
        <dbReference type="Pfam" id="PF03177"/>
    </source>
</evidence>
<dbReference type="InterPro" id="IPR015943">
    <property type="entry name" value="WD40/YVTN_repeat-like_dom_sf"/>
</dbReference>
<dbReference type="InterPro" id="IPR014908">
    <property type="entry name" value="Nucleoporin_Nup133/Nup155_N"/>
</dbReference>
<keyword evidence="3" id="KW-0813">Transport</keyword>
<dbReference type="EMBL" id="ML732182">
    <property type="protein sequence ID" value="KAB8076324.1"/>
    <property type="molecule type" value="Genomic_DNA"/>
</dbReference>
<evidence type="ECO:0000256" key="1">
    <source>
        <dbReference type="ARBA" id="ARBA00004259"/>
    </source>
</evidence>
<dbReference type="PANTHER" id="PTHR13405">
    <property type="entry name" value="NUCLEAR PORE COMPLEX PROTEIN NUP133"/>
    <property type="match status" value="1"/>
</dbReference>
<evidence type="ECO:0000256" key="4">
    <source>
        <dbReference type="ARBA" id="ARBA00022816"/>
    </source>
</evidence>
<dbReference type="InterPro" id="IPR007187">
    <property type="entry name" value="Nucleoporin_Nup133/Nup155_C"/>
</dbReference>
<comment type="subcellular location">
    <subcellularLocation>
        <location evidence="1">Nucleus envelope</location>
    </subcellularLocation>
</comment>
<comment type="similarity">
    <text evidence="2">Belongs to the nucleoporin Nup133 family.</text>
</comment>
<feature type="compositionally biased region" description="Basic and acidic residues" evidence="8">
    <location>
        <begin position="49"/>
        <end position="61"/>
    </location>
</feature>
<keyword evidence="5" id="KW-0653">Protein transport</keyword>
<evidence type="ECO:0000256" key="8">
    <source>
        <dbReference type="SAM" id="MobiDB-lite"/>
    </source>
</evidence>
<dbReference type="SUPFAM" id="SSF117289">
    <property type="entry name" value="Nucleoporin domain"/>
    <property type="match status" value="1"/>
</dbReference>
<name>A0A5N5X9Y4_9EURO</name>
<dbReference type="InterPro" id="IPR037624">
    <property type="entry name" value="Nup133-like"/>
</dbReference>
<evidence type="ECO:0000313" key="11">
    <source>
        <dbReference type="EMBL" id="KAB8076324.1"/>
    </source>
</evidence>
<dbReference type="Pfam" id="PF03177">
    <property type="entry name" value="Nucleoporin_C"/>
    <property type="match status" value="1"/>
</dbReference>
<evidence type="ECO:0000256" key="7">
    <source>
        <dbReference type="ARBA" id="ARBA00023242"/>
    </source>
</evidence>
<dbReference type="Gene3D" id="1.20.58.1380">
    <property type="match status" value="1"/>
</dbReference>
<evidence type="ECO:0000256" key="3">
    <source>
        <dbReference type="ARBA" id="ARBA00022448"/>
    </source>
</evidence>